<evidence type="ECO:0000313" key="3">
    <source>
        <dbReference type="Proteomes" id="UP001055439"/>
    </source>
</evidence>
<dbReference type="EMBL" id="CP097502">
    <property type="protein sequence ID" value="URD77068.1"/>
    <property type="molecule type" value="Genomic_DNA"/>
</dbReference>
<reference evidence="2" key="1">
    <citation type="submission" date="2022-05" db="EMBL/GenBank/DDBJ databases">
        <title>The Musa troglodytarum L. genome provides insights into the mechanism of non-climacteric behaviour and enrichment of carotenoids.</title>
        <authorList>
            <person name="Wang J."/>
        </authorList>
    </citation>
    <scope>NUCLEOTIDE SEQUENCE</scope>
    <source>
        <tissue evidence="2">Leaf</tissue>
    </source>
</reference>
<organism evidence="2 3">
    <name type="scientific">Musa troglodytarum</name>
    <name type="common">fe'i banana</name>
    <dbReference type="NCBI Taxonomy" id="320322"/>
    <lineage>
        <taxon>Eukaryota</taxon>
        <taxon>Viridiplantae</taxon>
        <taxon>Streptophyta</taxon>
        <taxon>Embryophyta</taxon>
        <taxon>Tracheophyta</taxon>
        <taxon>Spermatophyta</taxon>
        <taxon>Magnoliopsida</taxon>
        <taxon>Liliopsida</taxon>
        <taxon>Zingiberales</taxon>
        <taxon>Musaceae</taxon>
        <taxon>Musa</taxon>
    </lineage>
</organism>
<feature type="region of interest" description="Disordered" evidence="1">
    <location>
        <begin position="70"/>
        <end position="91"/>
    </location>
</feature>
<name>A0A9E7JDF7_9LILI</name>
<evidence type="ECO:0000313" key="2">
    <source>
        <dbReference type="EMBL" id="URD77068.1"/>
    </source>
</evidence>
<keyword evidence="3" id="KW-1185">Reference proteome</keyword>
<proteinExistence type="predicted"/>
<dbReference type="OrthoDB" id="5873279at2759"/>
<dbReference type="Proteomes" id="UP001055439">
    <property type="component" value="Chromosome 1"/>
</dbReference>
<gene>
    <name evidence="2" type="ORF">MUK42_09395</name>
</gene>
<dbReference type="AlphaFoldDB" id="A0A9E7JDF7"/>
<dbReference type="PANTHER" id="PTHR36341">
    <property type="entry name" value="DUF2996 FAMILY PROTEIN"/>
    <property type="match status" value="1"/>
</dbReference>
<dbReference type="Pfam" id="PF11210">
    <property type="entry name" value="DUF2996"/>
    <property type="match status" value="1"/>
</dbReference>
<accession>A0A9E7JDF7</accession>
<protein>
    <submittedName>
        <fullName evidence="2">Uncharacterized protein</fullName>
    </submittedName>
</protein>
<dbReference type="InterPro" id="IPR021374">
    <property type="entry name" value="DUF2996"/>
</dbReference>
<sequence length="260" mass="28062">MACQSINIHSALTRQVMDASFSVFSRASMVGYRRQEPGRIILTHGTVACSAIQESSTAAVTDVKKQEAATKAAAPAANDAPGKPKKPPVRPLPEMMEEEVIPSLEECLEAQEDVSEIEISFQDNRLEGSFLKKGIPYSFWAFFPNGVLTGPKGFSLSSYGSGVSTVEPFLIDEKRINAKLVVFWVKKRLAAQGILPHSETPSVITVVVTVPADCITTNIVKLILTFTETMLLGQLNDNLGSPPCLGSLQAKAVMERGGRP</sequence>
<evidence type="ECO:0000256" key="1">
    <source>
        <dbReference type="SAM" id="MobiDB-lite"/>
    </source>
</evidence>
<feature type="compositionally biased region" description="Low complexity" evidence="1">
    <location>
        <begin position="70"/>
        <end position="81"/>
    </location>
</feature>
<dbReference type="PANTHER" id="PTHR36341:SF3">
    <property type="entry name" value="DUF2996 FAMILY PROTEIN"/>
    <property type="match status" value="1"/>
</dbReference>